<reference evidence="1" key="2">
    <citation type="journal article" date="2023" name="Microbiol Resour">
        <title>Decontamination and Annotation of the Draft Genome Sequence of the Oomycete Lagenidium giganteum ARSEF 373.</title>
        <authorList>
            <person name="Morgan W.R."/>
            <person name="Tartar A."/>
        </authorList>
    </citation>
    <scope>NUCLEOTIDE SEQUENCE</scope>
    <source>
        <strain evidence="1">ARSEF 373</strain>
    </source>
</reference>
<dbReference type="PANTHER" id="PTHR31569:SF4">
    <property type="entry name" value="SWIM-TYPE DOMAIN-CONTAINING PROTEIN"/>
    <property type="match status" value="1"/>
</dbReference>
<sequence length="153" mass="17837">MHTNSNWHMKRVLAHFVGVNDCVHKPKIVTVDNVLNEIKVVERFLPQVKVLICLFQVLISLGKEIKDPKYGKLSSEDQDALIDLVHAMVGMRWSTLHECVQRRNTLKNTKIRQILRVFDENWDNSPYSWAKHMHQYLSHFKGDTNNALESFIG</sequence>
<evidence type="ECO:0000313" key="1">
    <source>
        <dbReference type="EMBL" id="DAZ92530.1"/>
    </source>
</evidence>
<dbReference type="InterPro" id="IPR052579">
    <property type="entry name" value="Zinc_finger_SWIM"/>
</dbReference>
<name>A0AAV2YEA9_9STRA</name>
<accession>A0AAV2YEA9</accession>
<organism evidence="1 2">
    <name type="scientific">Lagenidium giganteum</name>
    <dbReference type="NCBI Taxonomy" id="4803"/>
    <lineage>
        <taxon>Eukaryota</taxon>
        <taxon>Sar</taxon>
        <taxon>Stramenopiles</taxon>
        <taxon>Oomycota</taxon>
        <taxon>Peronosporomycetes</taxon>
        <taxon>Pythiales</taxon>
        <taxon>Pythiaceae</taxon>
    </lineage>
</organism>
<gene>
    <name evidence="1" type="ORF">N0F65_012760</name>
</gene>
<dbReference type="PANTHER" id="PTHR31569">
    <property type="entry name" value="SWIM-TYPE DOMAIN-CONTAINING PROTEIN"/>
    <property type="match status" value="1"/>
</dbReference>
<protein>
    <submittedName>
        <fullName evidence="1">Uncharacterized protein</fullName>
    </submittedName>
</protein>
<proteinExistence type="predicted"/>
<dbReference type="EMBL" id="DAKRPA010000435">
    <property type="protein sequence ID" value="DAZ92530.1"/>
    <property type="molecule type" value="Genomic_DNA"/>
</dbReference>
<dbReference type="AlphaFoldDB" id="A0AAV2YEA9"/>
<evidence type="ECO:0000313" key="2">
    <source>
        <dbReference type="Proteomes" id="UP001146120"/>
    </source>
</evidence>
<reference evidence="1" key="1">
    <citation type="submission" date="2022-11" db="EMBL/GenBank/DDBJ databases">
        <authorList>
            <person name="Morgan W.R."/>
            <person name="Tartar A."/>
        </authorList>
    </citation>
    <scope>NUCLEOTIDE SEQUENCE</scope>
    <source>
        <strain evidence="1">ARSEF 373</strain>
    </source>
</reference>
<keyword evidence="2" id="KW-1185">Reference proteome</keyword>
<dbReference type="Proteomes" id="UP001146120">
    <property type="component" value="Unassembled WGS sequence"/>
</dbReference>
<comment type="caution">
    <text evidence="1">The sequence shown here is derived from an EMBL/GenBank/DDBJ whole genome shotgun (WGS) entry which is preliminary data.</text>
</comment>